<feature type="region of interest" description="Disordered" evidence="1">
    <location>
        <begin position="86"/>
        <end position="112"/>
    </location>
</feature>
<evidence type="ECO:0000313" key="3">
    <source>
        <dbReference type="EMBL" id="TDC53389.1"/>
    </source>
</evidence>
<keyword evidence="4" id="KW-1185">Reference proteome</keyword>
<keyword evidence="2" id="KW-1133">Transmembrane helix</keyword>
<comment type="caution">
    <text evidence="3">The sequence shown here is derived from an EMBL/GenBank/DDBJ whole genome shotgun (WGS) entry which is preliminary data.</text>
</comment>
<dbReference type="EMBL" id="SMKL01000009">
    <property type="protein sequence ID" value="TDC53389.1"/>
    <property type="molecule type" value="Genomic_DNA"/>
</dbReference>
<accession>A0A4R4RVJ6</accession>
<proteinExistence type="predicted"/>
<gene>
    <name evidence="3" type="ORF">E1212_05615</name>
</gene>
<organism evidence="3 4">
    <name type="scientific">Jiangella ureilytica</name>
    <dbReference type="NCBI Taxonomy" id="2530374"/>
    <lineage>
        <taxon>Bacteria</taxon>
        <taxon>Bacillati</taxon>
        <taxon>Actinomycetota</taxon>
        <taxon>Actinomycetes</taxon>
        <taxon>Jiangellales</taxon>
        <taxon>Jiangellaceae</taxon>
        <taxon>Jiangella</taxon>
    </lineage>
</organism>
<sequence>MTAPTPRPINPYQVALGILALGGLLVGLILVLANQPYDDFGYDEEGSAAGRAAGVLLLCVGAALGIAWLAVSALLWKPGPPRPATPAAAWNGQYDHVAPEPPRDHGTATLDR</sequence>
<dbReference type="AlphaFoldDB" id="A0A4R4RVJ6"/>
<feature type="compositionally biased region" description="Basic and acidic residues" evidence="1">
    <location>
        <begin position="97"/>
        <end position="112"/>
    </location>
</feature>
<evidence type="ECO:0000313" key="4">
    <source>
        <dbReference type="Proteomes" id="UP000295621"/>
    </source>
</evidence>
<reference evidence="3 4" key="1">
    <citation type="submission" date="2019-02" db="EMBL/GenBank/DDBJ databases">
        <title>Draft genome sequences of novel Actinobacteria.</title>
        <authorList>
            <person name="Sahin N."/>
            <person name="Ay H."/>
            <person name="Saygin H."/>
        </authorList>
    </citation>
    <scope>NUCLEOTIDE SEQUENCE [LARGE SCALE GENOMIC DNA]</scope>
    <source>
        <strain evidence="3 4">KC603</strain>
    </source>
</reference>
<dbReference type="RefSeq" id="WP_131980194.1">
    <property type="nucleotide sequence ID" value="NZ_SMKL01000009.1"/>
</dbReference>
<keyword evidence="2" id="KW-0472">Membrane</keyword>
<dbReference type="Proteomes" id="UP000295621">
    <property type="component" value="Unassembled WGS sequence"/>
</dbReference>
<protein>
    <submittedName>
        <fullName evidence="3">Uncharacterized protein</fullName>
    </submittedName>
</protein>
<name>A0A4R4RVJ6_9ACTN</name>
<evidence type="ECO:0000256" key="2">
    <source>
        <dbReference type="SAM" id="Phobius"/>
    </source>
</evidence>
<evidence type="ECO:0000256" key="1">
    <source>
        <dbReference type="SAM" id="MobiDB-lite"/>
    </source>
</evidence>
<feature type="transmembrane region" description="Helical" evidence="2">
    <location>
        <begin position="53"/>
        <end position="76"/>
    </location>
</feature>
<keyword evidence="2" id="KW-0812">Transmembrane</keyword>
<feature type="transmembrane region" description="Helical" evidence="2">
    <location>
        <begin position="12"/>
        <end position="33"/>
    </location>
</feature>